<evidence type="ECO:0000313" key="2">
    <source>
        <dbReference type="EMBL" id="KAJ8350570.1"/>
    </source>
</evidence>
<feature type="region of interest" description="Disordered" evidence="1">
    <location>
        <begin position="1"/>
        <end position="36"/>
    </location>
</feature>
<evidence type="ECO:0000313" key="3">
    <source>
        <dbReference type="Proteomes" id="UP001152622"/>
    </source>
</evidence>
<name>A0A9Q1ISF3_SYNKA</name>
<dbReference type="Proteomes" id="UP001152622">
    <property type="component" value="Chromosome 9"/>
</dbReference>
<keyword evidence="3" id="KW-1185">Reference proteome</keyword>
<gene>
    <name evidence="2" type="ORF">SKAU_G00257000</name>
</gene>
<protein>
    <submittedName>
        <fullName evidence="2">Uncharacterized protein</fullName>
    </submittedName>
</protein>
<reference evidence="2" key="1">
    <citation type="journal article" date="2023" name="Science">
        <title>Genome structures resolve the early diversification of teleost fishes.</title>
        <authorList>
            <person name="Parey E."/>
            <person name="Louis A."/>
            <person name="Montfort J."/>
            <person name="Bouchez O."/>
            <person name="Roques C."/>
            <person name="Iampietro C."/>
            <person name="Lluch J."/>
            <person name="Castinel A."/>
            <person name="Donnadieu C."/>
            <person name="Desvignes T."/>
            <person name="Floi Bucao C."/>
            <person name="Jouanno E."/>
            <person name="Wen M."/>
            <person name="Mejri S."/>
            <person name="Dirks R."/>
            <person name="Jansen H."/>
            <person name="Henkel C."/>
            <person name="Chen W.J."/>
            <person name="Zahm M."/>
            <person name="Cabau C."/>
            <person name="Klopp C."/>
            <person name="Thompson A.W."/>
            <person name="Robinson-Rechavi M."/>
            <person name="Braasch I."/>
            <person name="Lecointre G."/>
            <person name="Bobe J."/>
            <person name="Postlethwait J.H."/>
            <person name="Berthelot C."/>
            <person name="Roest Crollius H."/>
            <person name="Guiguen Y."/>
        </authorList>
    </citation>
    <scope>NUCLEOTIDE SEQUENCE</scope>
    <source>
        <strain evidence="2">WJC10195</strain>
    </source>
</reference>
<accession>A0A9Q1ISF3</accession>
<comment type="caution">
    <text evidence="2">The sequence shown here is derived from an EMBL/GenBank/DDBJ whole genome shotgun (WGS) entry which is preliminary data.</text>
</comment>
<sequence>MGKSRLRSRQPYSSARRLAQTPQKTRTGLSPKARVGHLALNKRGRKGRSRGVFAVSPQKSEAILLCTFSPGATKVTNVTTAQPYTLRTAWISAQIARPCRM</sequence>
<dbReference type="AlphaFoldDB" id="A0A9Q1ISF3"/>
<dbReference type="EMBL" id="JAINUF010000009">
    <property type="protein sequence ID" value="KAJ8350570.1"/>
    <property type="molecule type" value="Genomic_DNA"/>
</dbReference>
<evidence type="ECO:0000256" key="1">
    <source>
        <dbReference type="SAM" id="MobiDB-lite"/>
    </source>
</evidence>
<proteinExistence type="predicted"/>
<organism evidence="2 3">
    <name type="scientific">Synaphobranchus kaupii</name>
    <name type="common">Kaup's arrowtooth eel</name>
    <dbReference type="NCBI Taxonomy" id="118154"/>
    <lineage>
        <taxon>Eukaryota</taxon>
        <taxon>Metazoa</taxon>
        <taxon>Chordata</taxon>
        <taxon>Craniata</taxon>
        <taxon>Vertebrata</taxon>
        <taxon>Euteleostomi</taxon>
        <taxon>Actinopterygii</taxon>
        <taxon>Neopterygii</taxon>
        <taxon>Teleostei</taxon>
        <taxon>Anguilliformes</taxon>
        <taxon>Synaphobranchidae</taxon>
        <taxon>Synaphobranchus</taxon>
    </lineage>
</organism>